<dbReference type="SUPFAM" id="SSF53850">
    <property type="entry name" value="Periplasmic binding protein-like II"/>
    <property type="match status" value="1"/>
</dbReference>
<dbReference type="Proteomes" id="UP000198546">
    <property type="component" value="Chromosome i"/>
</dbReference>
<dbReference type="PROSITE" id="PS51257">
    <property type="entry name" value="PROKAR_LIPOPROTEIN"/>
    <property type="match status" value="1"/>
</dbReference>
<dbReference type="STRING" id="675864.SAMN04489747_1243"/>
<feature type="signal peptide" evidence="2">
    <location>
        <begin position="1"/>
        <end position="21"/>
    </location>
</feature>
<evidence type="ECO:0000256" key="2">
    <source>
        <dbReference type="SAM" id="SignalP"/>
    </source>
</evidence>
<evidence type="ECO:0000313" key="4">
    <source>
        <dbReference type="EMBL" id="SDD56474.1"/>
    </source>
</evidence>
<protein>
    <submittedName>
        <fullName evidence="4">Osmoprotectant transport system substrate-binding protein</fullName>
    </submittedName>
</protein>
<feature type="chain" id="PRO_5038872416" evidence="2">
    <location>
        <begin position="22"/>
        <end position="309"/>
    </location>
</feature>
<dbReference type="Gene3D" id="3.40.190.10">
    <property type="entry name" value="Periplasmic binding protein-like II"/>
    <property type="match status" value="1"/>
</dbReference>
<feature type="domain" description="ABC-type glycine betaine transport system substrate-binding" evidence="3">
    <location>
        <begin position="44"/>
        <end position="304"/>
    </location>
</feature>
<evidence type="ECO:0000256" key="1">
    <source>
        <dbReference type="SAM" id="MobiDB-lite"/>
    </source>
</evidence>
<dbReference type="AlphaFoldDB" id="A0A1G6VSF0"/>
<dbReference type="GO" id="GO:0022857">
    <property type="term" value="F:transmembrane transporter activity"/>
    <property type="evidence" value="ECO:0007669"/>
    <property type="project" value="InterPro"/>
</dbReference>
<dbReference type="EMBL" id="LT629688">
    <property type="protein sequence ID" value="SDD56474.1"/>
    <property type="molecule type" value="Genomic_DNA"/>
</dbReference>
<feature type="region of interest" description="Disordered" evidence="1">
    <location>
        <begin position="289"/>
        <end position="309"/>
    </location>
</feature>
<dbReference type="CDD" id="cd13606">
    <property type="entry name" value="PBP2_ProX_like"/>
    <property type="match status" value="1"/>
</dbReference>
<keyword evidence="5" id="KW-1185">Reference proteome</keyword>
<dbReference type="Pfam" id="PF04069">
    <property type="entry name" value="OpuAC"/>
    <property type="match status" value="1"/>
</dbReference>
<evidence type="ECO:0000259" key="3">
    <source>
        <dbReference type="Pfam" id="PF04069"/>
    </source>
</evidence>
<gene>
    <name evidence="4" type="ORF">SAMN04489747_1243</name>
</gene>
<dbReference type="InterPro" id="IPR007210">
    <property type="entry name" value="ABC_Gly_betaine_transp_sub-bd"/>
</dbReference>
<dbReference type="RefSeq" id="WP_090591608.1">
    <property type="nucleotide sequence ID" value="NZ_LT629688.1"/>
</dbReference>
<dbReference type="Gene3D" id="3.40.190.120">
    <property type="entry name" value="Osmoprotection protein (prox), domain 2"/>
    <property type="match status" value="1"/>
</dbReference>
<keyword evidence="2" id="KW-0732">Signal</keyword>
<dbReference type="GO" id="GO:0043190">
    <property type="term" value="C:ATP-binding cassette (ABC) transporter complex"/>
    <property type="evidence" value="ECO:0007669"/>
    <property type="project" value="InterPro"/>
</dbReference>
<reference evidence="4 5" key="1">
    <citation type="submission" date="2016-10" db="EMBL/GenBank/DDBJ databases">
        <authorList>
            <person name="de Groot N.N."/>
        </authorList>
    </citation>
    <scope>NUCLEOTIDE SEQUENCE [LARGE SCALE GENOMIC DNA]</scope>
    <source>
        <strain evidence="4 5">MON 2.2</strain>
    </source>
</reference>
<proteinExistence type="predicted"/>
<sequence>MKKTGLTAALLAAALTLVACGGGSDPLAADPSESAEGGGGNETEVVVGSANFTESQVLGELYAQAMVAKGVNARTQPNIGAREVYLTALQDGSVSVVPEYTGNLLLYFDANSPASTAEEIESALQETLTSEELVLGTPSEAADQDVYVVTGEFSEANGVTSLADLSKVSADSVLGGPGELAERSYGPPGLAEVYGAEFKEFKAYNAPAVKIKDLNDGKIQVATFFTTEAAIADNGYVQLEDPEGMILPQNVVPLMAPAVAEDPAAVEALDAVSAALTTEDLTALNKQVDADRQSPEDVAGEWLASKGLA</sequence>
<evidence type="ECO:0000313" key="5">
    <source>
        <dbReference type="Proteomes" id="UP000198546"/>
    </source>
</evidence>
<name>A0A1G6VSF0_9ACTN</name>
<dbReference type="OrthoDB" id="9781705at2"/>
<organism evidence="4 5">
    <name type="scientific">Auraticoccus monumenti</name>
    <dbReference type="NCBI Taxonomy" id="675864"/>
    <lineage>
        <taxon>Bacteria</taxon>
        <taxon>Bacillati</taxon>
        <taxon>Actinomycetota</taxon>
        <taxon>Actinomycetes</taxon>
        <taxon>Propionibacteriales</taxon>
        <taxon>Propionibacteriaceae</taxon>
        <taxon>Auraticoccus</taxon>
    </lineage>
</organism>
<accession>A0A1G6VSF0</accession>